<proteinExistence type="predicted"/>
<dbReference type="SUPFAM" id="SSF49785">
    <property type="entry name" value="Galactose-binding domain-like"/>
    <property type="match status" value="1"/>
</dbReference>
<evidence type="ECO:0000313" key="2">
    <source>
        <dbReference type="EMBL" id="ODV53311.1"/>
    </source>
</evidence>
<accession>A0A1E4QYM8</accession>
<reference evidence="2 3" key="1">
    <citation type="submission" date="2016-09" db="EMBL/GenBank/DDBJ databases">
        <title>Draft genome sequence of the soil isolate, Lysinibacillus fusiformis M5, a potential hypoxanthine producer.</title>
        <authorList>
            <person name="Gallegos-Monterrosa R."/>
            <person name="Maroti G."/>
            <person name="Balint B."/>
            <person name="Kovacs A.T."/>
        </authorList>
    </citation>
    <scope>NUCLEOTIDE SEQUENCE [LARGE SCALE GENOMIC DNA]</scope>
    <source>
        <strain evidence="2 3">M5</strain>
    </source>
</reference>
<gene>
    <name evidence="2" type="ORF">BG258_23710</name>
</gene>
<name>A0A1E4QYM8_9BACI</name>
<dbReference type="AlphaFoldDB" id="A0A1E4QYM8"/>
<dbReference type="Proteomes" id="UP000094784">
    <property type="component" value="Unassembled WGS sequence"/>
</dbReference>
<dbReference type="InterPro" id="IPR008979">
    <property type="entry name" value="Galactose-bd-like_sf"/>
</dbReference>
<dbReference type="Gene3D" id="3.30.1910.20">
    <property type="entry name" value="asparaginyl-tRNA synthetase, N-terminal domain"/>
    <property type="match status" value="1"/>
</dbReference>
<dbReference type="RefSeq" id="WP_069483552.1">
    <property type="nucleotide sequence ID" value="NZ_KV766183.1"/>
</dbReference>
<evidence type="ECO:0000313" key="3">
    <source>
        <dbReference type="Proteomes" id="UP000094784"/>
    </source>
</evidence>
<protein>
    <recommendedName>
        <fullName evidence="1">F5/8 type C domain-containing protein</fullName>
    </recommendedName>
</protein>
<dbReference type="PROSITE" id="PS50022">
    <property type="entry name" value="FA58C_3"/>
    <property type="match status" value="1"/>
</dbReference>
<dbReference type="Pfam" id="PF00754">
    <property type="entry name" value="F5_F8_type_C"/>
    <property type="match status" value="1"/>
</dbReference>
<dbReference type="InterPro" id="IPR000421">
    <property type="entry name" value="FA58C"/>
</dbReference>
<organism evidence="2 3">
    <name type="scientific">Lysinibacillus fusiformis</name>
    <dbReference type="NCBI Taxonomy" id="28031"/>
    <lineage>
        <taxon>Bacteria</taxon>
        <taxon>Bacillati</taxon>
        <taxon>Bacillota</taxon>
        <taxon>Bacilli</taxon>
        <taxon>Bacillales</taxon>
        <taxon>Bacillaceae</taxon>
        <taxon>Lysinibacillus</taxon>
    </lineage>
</organism>
<dbReference type="Gene3D" id="2.60.120.260">
    <property type="entry name" value="Galactose-binding domain-like"/>
    <property type="match status" value="1"/>
</dbReference>
<evidence type="ECO:0000259" key="1">
    <source>
        <dbReference type="PROSITE" id="PS50022"/>
    </source>
</evidence>
<feature type="domain" description="F5/8 type C" evidence="1">
    <location>
        <begin position="267"/>
        <end position="416"/>
    </location>
</feature>
<comment type="caution">
    <text evidence="2">The sequence shown here is derived from an EMBL/GenBank/DDBJ whole genome shotgun (WGS) entry which is preliminary data.</text>
</comment>
<sequence>MPTIMINSQQLTFNNIYYVDSINGSDQNSGSEDSPFLTVNYAVSRCATTGDAIYANKGTHDVTRLAGTYDSGGLWDDSKAISFIGVKGQTIFVCDGSKHSGRDTHCIMFRNAGTKAYQITFDFRVGNRAINYSTSICGAGGPVTRGEIINCLFKVDSPSPSFSYSNDGTTTTKFTNCVFDVKANFVGSYTGGPGITLENCITNFTFHTEGTKTNTFDKGSFDSKYHITNFDEIALNVGIYSGKYGWTFDKILLQHNNNKIYTIESSENWYQTKMTSNTAPAPLVASASSFHSSGYEAYKAFNGDHITDNYWCTTSADSKNCWLMLDFNVPKRFNKVVLKSMITSRLGYNPKEFKIQGSKDNLVFKDLATVNEEWNTETDRIINFHNSTKYRYYKIFIISNNGASWSGIREVQFYERKDKLINLPSANQANFKKYGGSNLRLDTIFPIISFALQDKFSKNEEGLWVVTLDKKPLAIEFGNKE</sequence>
<dbReference type="EMBL" id="MECQ01000008">
    <property type="protein sequence ID" value="ODV53311.1"/>
    <property type="molecule type" value="Genomic_DNA"/>
</dbReference>
<dbReference type="OrthoDB" id="2735904at2"/>